<dbReference type="Gene3D" id="3.40.50.1010">
    <property type="entry name" value="5'-nuclease"/>
    <property type="match status" value="1"/>
</dbReference>
<dbReference type="VEuPathDB" id="TriTrypDB:C4B63_22g100"/>
<dbReference type="VEuPathDB" id="TriTrypDB:C3747_87g105"/>
<feature type="region of interest" description="Disordered" evidence="1">
    <location>
        <begin position="271"/>
        <end position="297"/>
    </location>
</feature>
<reference evidence="3 4" key="1">
    <citation type="journal article" date="2018" name="Microb. Genom.">
        <title>Expanding an expanded genome: long-read sequencing of Trypanosoma cruzi.</title>
        <authorList>
            <person name="Berna L."/>
            <person name="Rodriguez M."/>
            <person name="Chiribao M.L."/>
            <person name="Parodi-Talice A."/>
            <person name="Pita S."/>
            <person name="Rijo G."/>
            <person name="Alvarez-Valin F."/>
            <person name="Robello C."/>
        </authorList>
    </citation>
    <scope>NUCLEOTIDE SEQUENCE [LARGE SCALE GENOMIC DNA]</scope>
    <source>
        <strain evidence="3 4">Dm28c</strain>
    </source>
</reference>
<dbReference type="VEuPathDB" id="TriTrypDB:BCY84_01685"/>
<dbReference type="InterPro" id="IPR002716">
    <property type="entry name" value="PIN_dom"/>
</dbReference>
<dbReference type="VEuPathDB" id="TriTrypDB:TcYC6_0016830"/>
<dbReference type="VEuPathDB" id="TriTrypDB:TCSYLVIO_007322"/>
<dbReference type="VEuPathDB" id="TriTrypDB:Tc_MARK_6035"/>
<dbReference type="AlphaFoldDB" id="A0A2V2VH22"/>
<dbReference type="EMBL" id="PRFA01000022">
    <property type="protein sequence ID" value="PWU95444.1"/>
    <property type="molecule type" value="Genomic_DNA"/>
</dbReference>
<dbReference type="VEuPathDB" id="TriTrypDB:TcBrA4_0037640"/>
<dbReference type="VEuPathDB" id="TriTrypDB:TcCLB.506475.113"/>
<name>A0A2V2VH22_TRYCR</name>
<evidence type="ECO:0000313" key="3">
    <source>
        <dbReference type="EMBL" id="PWU95444.1"/>
    </source>
</evidence>
<dbReference type="VEuPathDB" id="TriTrypDB:TcCLB.511431.50"/>
<dbReference type="VEuPathDB" id="TriTrypDB:TCDM_00947"/>
<dbReference type="Pfam" id="PF13638">
    <property type="entry name" value="PIN_4"/>
    <property type="match status" value="1"/>
</dbReference>
<evidence type="ECO:0000313" key="4">
    <source>
        <dbReference type="Proteomes" id="UP000246121"/>
    </source>
</evidence>
<dbReference type="VEuPathDB" id="TriTrypDB:ECC02_000644"/>
<comment type="caution">
    <text evidence="3">The sequence shown here is derived from an EMBL/GenBank/DDBJ whole genome shotgun (WGS) entry which is preliminary data.</text>
</comment>
<feature type="compositionally biased region" description="Basic and acidic residues" evidence="1">
    <location>
        <begin position="276"/>
        <end position="297"/>
    </location>
</feature>
<evidence type="ECO:0000256" key="1">
    <source>
        <dbReference type="SAM" id="MobiDB-lite"/>
    </source>
</evidence>
<sequence length="615" mass="68099">MSHIMGKGVTRSSHRRKSVPQQWSAFTPREVFAARVAKGREDCGGTAASSFSQTNGCLPPATQVSESLRKRLREHTIERDPSPCHITPSSSAAAATYSCDAQKGHDGPIGTSVRGSPHVGAAIAQQQQQQQQLQWNQQLKRNRDDASPSRPQNIGGCSGEPLENSLALLRLYSRYCEEMESKGLDDDGQRIQSHGSNTETTTSNCINIVRNGHPYPQDTVEKRIRTEMCSQNNTMPAACTQSVHGSSEETASATVPLCAKKTQSLLLAKRPRKERIKGEKRLKEEARPSAEKEETDTNRILSLSAPGSNFLQETHGTSRLTELRACLNGNDSAPPPQTSVEHLLTRRSTLVPVHTQGSSLPSRLEEIRRHIEKYSAAKDEVAARPMPPQQMDIAKGHTSRWTGENLVPPAPCANLSGKLQKSRVINDIVPESTTQNGVQKPFKGEYRGEQLLTPTLFGSQCKAFHVVFDTSSLLEANVSILDEAIQHCIVCIPFDVIAELDAINGGKGNRNRGKTESRQLKFSARQIRNWIASTIEKGANIRVQRRCEVEMLYDRKVATKDDSILGFAVFLEQQQLTVEFVTNDKFLRVKAFSELKGKVYNWSEFLHHHGVGLKK</sequence>
<feature type="region of interest" description="Disordered" evidence="1">
    <location>
        <begin position="100"/>
        <end position="160"/>
    </location>
</feature>
<dbReference type="Proteomes" id="UP000246121">
    <property type="component" value="Unassembled WGS sequence"/>
</dbReference>
<proteinExistence type="predicted"/>
<feature type="domain" description="PIN" evidence="2">
    <location>
        <begin position="466"/>
        <end position="593"/>
    </location>
</feature>
<protein>
    <recommendedName>
        <fullName evidence="2">PIN domain-containing protein</fullName>
    </recommendedName>
</protein>
<feature type="region of interest" description="Disordered" evidence="1">
    <location>
        <begin position="1"/>
        <end position="24"/>
    </location>
</feature>
<dbReference type="VEuPathDB" id="TriTrypDB:TcCL_NonESM01526"/>
<feature type="compositionally biased region" description="Low complexity" evidence="1">
    <location>
        <begin position="125"/>
        <end position="138"/>
    </location>
</feature>
<gene>
    <name evidence="3" type="ORF">C4B63_22g100</name>
</gene>
<organism evidence="3 4">
    <name type="scientific">Trypanosoma cruzi</name>
    <dbReference type="NCBI Taxonomy" id="5693"/>
    <lineage>
        <taxon>Eukaryota</taxon>
        <taxon>Discoba</taxon>
        <taxon>Euglenozoa</taxon>
        <taxon>Kinetoplastea</taxon>
        <taxon>Metakinetoplastina</taxon>
        <taxon>Trypanosomatida</taxon>
        <taxon>Trypanosomatidae</taxon>
        <taxon>Trypanosoma</taxon>
        <taxon>Schizotrypanum</taxon>
    </lineage>
</organism>
<evidence type="ECO:0000259" key="2">
    <source>
        <dbReference type="Pfam" id="PF13638"/>
    </source>
</evidence>
<accession>A0A2V2VH22</accession>
<dbReference type="VEuPathDB" id="TriTrypDB:TcG_07122"/>